<gene>
    <name evidence="2" type="ORF">A4X13_0g5171</name>
</gene>
<dbReference type="Proteomes" id="UP000077521">
    <property type="component" value="Unassembled WGS sequence"/>
</dbReference>
<dbReference type="OrthoDB" id="206452at2759"/>
<dbReference type="CDD" id="cd15457">
    <property type="entry name" value="NADAR"/>
    <property type="match status" value="1"/>
</dbReference>
<name>A0A177TEA4_9BASI</name>
<sequence>MVDIEIVSSSELSSARSIAPSTNTSPIYFGVETEPFFFLSSLFPSQISFGNQQFLTAEALFQAARFAKHPNLVTAIQNTKWSGDVLDKIQHWTDYAANDWEEKKRSIMKEIQELKFAQNKELRARLLQTGNAEIIYRSKADNFFGCGEDSQGLNLLGRILMYLRSYFRAWLEPEPALLMKCFKWAQSRPDTCSTVWCANHASEKLYPRAKSALEEITITPAISDATASESGFLHGIAHGDKPWTLEVLIQLREEAKDGADGPQVGVSHVWADPFGNAKDEVVWMPLSSKQLKTSLTVGGGIYIYGFPLAIDQHLVVRGCTVSITVWDPKSAKRSGPDHNLSFILSKK</sequence>
<dbReference type="EMBL" id="LWDF02000382">
    <property type="protein sequence ID" value="KAE8249534.1"/>
    <property type="molecule type" value="Genomic_DNA"/>
</dbReference>
<dbReference type="SUPFAM" id="SSF143990">
    <property type="entry name" value="YbiA-like"/>
    <property type="match status" value="1"/>
</dbReference>
<reference evidence="2" key="1">
    <citation type="submission" date="2016-04" db="EMBL/GenBank/DDBJ databases">
        <authorList>
            <person name="Nguyen H.D."/>
            <person name="Samba Siva P."/>
            <person name="Cullis J."/>
            <person name="Levesque C.A."/>
            <person name="Hambleton S."/>
        </authorList>
    </citation>
    <scope>NUCLEOTIDE SEQUENCE</scope>
    <source>
        <strain evidence="2">DAOMC 236416</strain>
    </source>
</reference>
<evidence type="ECO:0000259" key="1">
    <source>
        <dbReference type="Pfam" id="PF08719"/>
    </source>
</evidence>
<comment type="caution">
    <text evidence="2">The sequence shown here is derived from an EMBL/GenBank/DDBJ whole genome shotgun (WGS) entry which is preliminary data.</text>
</comment>
<dbReference type="AlphaFoldDB" id="A0A177TEA4"/>
<dbReference type="Gene3D" id="1.10.357.40">
    <property type="entry name" value="YbiA-like"/>
    <property type="match status" value="1"/>
</dbReference>
<evidence type="ECO:0000313" key="3">
    <source>
        <dbReference type="Proteomes" id="UP000077521"/>
    </source>
</evidence>
<dbReference type="Pfam" id="PF08719">
    <property type="entry name" value="NADAR"/>
    <property type="match status" value="1"/>
</dbReference>
<dbReference type="InterPro" id="IPR037238">
    <property type="entry name" value="YbiA-like_sf"/>
</dbReference>
<proteinExistence type="predicted"/>
<keyword evidence="3" id="KW-1185">Reference proteome</keyword>
<accession>A0A177TEA4</accession>
<reference evidence="2" key="2">
    <citation type="journal article" date="2019" name="IMA Fungus">
        <title>Genome sequencing and comparison of five Tilletia species to identify candidate genes for the detection of regulated species infecting wheat.</title>
        <authorList>
            <person name="Nguyen H.D.T."/>
            <person name="Sultana T."/>
            <person name="Kesanakurti P."/>
            <person name="Hambleton S."/>
        </authorList>
    </citation>
    <scope>NUCLEOTIDE SEQUENCE</scope>
    <source>
        <strain evidence="2">DAOMC 236416</strain>
    </source>
</reference>
<feature type="domain" description="NADAR" evidence="1">
    <location>
        <begin position="33"/>
        <end position="167"/>
    </location>
</feature>
<organism evidence="2 3">
    <name type="scientific">Tilletia indica</name>
    <dbReference type="NCBI Taxonomy" id="43049"/>
    <lineage>
        <taxon>Eukaryota</taxon>
        <taxon>Fungi</taxon>
        <taxon>Dikarya</taxon>
        <taxon>Basidiomycota</taxon>
        <taxon>Ustilaginomycotina</taxon>
        <taxon>Exobasidiomycetes</taxon>
        <taxon>Tilletiales</taxon>
        <taxon>Tilletiaceae</taxon>
        <taxon>Tilletia</taxon>
    </lineage>
</organism>
<evidence type="ECO:0000313" key="2">
    <source>
        <dbReference type="EMBL" id="KAE8249534.1"/>
    </source>
</evidence>
<protein>
    <recommendedName>
        <fullName evidence="1">NADAR domain-containing protein</fullName>
    </recommendedName>
</protein>
<dbReference type="InterPro" id="IPR012816">
    <property type="entry name" value="NADAR"/>
</dbReference>